<evidence type="ECO:0000313" key="3">
    <source>
        <dbReference type="EMBL" id="RIB00505.1"/>
    </source>
</evidence>
<organism evidence="3 4">
    <name type="scientific">Gigaspora rosea</name>
    <dbReference type="NCBI Taxonomy" id="44941"/>
    <lineage>
        <taxon>Eukaryota</taxon>
        <taxon>Fungi</taxon>
        <taxon>Fungi incertae sedis</taxon>
        <taxon>Mucoromycota</taxon>
        <taxon>Glomeromycotina</taxon>
        <taxon>Glomeromycetes</taxon>
        <taxon>Diversisporales</taxon>
        <taxon>Gigasporaceae</taxon>
        <taxon>Gigaspora</taxon>
    </lineage>
</organism>
<sequence>MSREVLLYQDDQRGEFNRRAALRVSNHNYLLPRPVTKLLNSLVSRVILLQRSKKKITDKQHRSLIDKQKERTNQHIAFVNKEFTFVNYKKAISEFQKEQASFNKKIKKYQELEKKIEKKDAEIEKKDNKIVKKDNEIGSLHNMINSQNEVINKKKNQIIILKEKMSSLQLEIERTEVENLRKENNDQTNYIKTKENDLLKVIKENLDLENKYINLENTNKMLASLIDPENKDKDEEDEDEEEERNL</sequence>
<evidence type="ECO:0000256" key="1">
    <source>
        <dbReference type="SAM" id="Coils"/>
    </source>
</evidence>
<dbReference type="AlphaFoldDB" id="A0A397TQW1"/>
<feature type="compositionally biased region" description="Acidic residues" evidence="2">
    <location>
        <begin position="234"/>
        <end position="246"/>
    </location>
</feature>
<keyword evidence="1" id="KW-0175">Coiled coil</keyword>
<evidence type="ECO:0000256" key="2">
    <source>
        <dbReference type="SAM" id="MobiDB-lite"/>
    </source>
</evidence>
<dbReference type="EMBL" id="QKWP01004091">
    <property type="protein sequence ID" value="RIB00505.1"/>
    <property type="molecule type" value="Genomic_DNA"/>
</dbReference>
<gene>
    <name evidence="3" type="ORF">C2G38_2051601</name>
</gene>
<evidence type="ECO:0000313" key="4">
    <source>
        <dbReference type="Proteomes" id="UP000266673"/>
    </source>
</evidence>
<feature type="coiled-coil region" evidence="1">
    <location>
        <begin position="92"/>
        <end position="218"/>
    </location>
</feature>
<comment type="caution">
    <text evidence="3">The sequence shown here is derived from an EMBL/GenBank/DDBJ whole genome shotgun (WGS) entry which is preliminary data.</text>
</comment>
<accession>A0A397TQW1</accession>
<dbReference type="Proteomes" id="UP000266673">
    <property type="component" value="Unassembled WGS sequence"/>
</dbReference>
<protein>
    <submittedName>
        <fullName evidence="3">Uncharacterized protein</fullName>
    </submittedName>
</protein>
<name>A0A397TQW1_9GLOM</name>
<reference evidence="3 4" key="1">
    <citation type="submission" date="2018-06" db="EMBL/GenBank/DDBJ databases">
        <title>Comparative genomics reveals the genomic features of Rhizophagus irregularis, R. cerebriforme, R. diaphanum and Gigaspora rosea, and their symbiotic lifestyle signature.</title>
        <authorList>
            <person name="Morin E."/>
            <person name="San Clemente H."/>
            <person name="Chen E.C.H."/>
            <person name="De La Providencia I."/>
            <person name="Hainaut M."/>
            <person name="Kuo A."/>
            <person name="Kohler A."/>
            <person name="Murat C."/>
            <person name="Tang N."/>
            <person name="Roy S."/>
            <person name="Loubradou J."/>
            <person name="Henrissat B."/>
            <person name="Grigoriev I.V."/>
            <person name="Corradi N."/>
            <person name="Roux C."/>
            <person name="Martin F.M."/>
        </authorList>
    </citation>
    <scope>NUCLEOTIDE SEQUENCE [LARGE SCALE GENOMIC DNA]</scope>
    <source>
        <strain evidence="3 4">DAOM 194757</strain>
    </source>
</reference>
<proteinExistence type="predicted"/>
<keyword evidence="4" id="KW-1185">Reference proteome</keyword>
<feature type="region of interest" description="Disordered" evidence="2">
    <location>
        <begin position="226"/>
        <end position="246"/>
    </location>
</feature>